<dbReference type="Gene3D" id="3.30.420.10">
    <property type="entry name" value="Ribonuclease H-like superfamily/Ribonuclease H"/>
    <property type="match status" value="1"/>
</dbReference>
<dbReference type="Proteomes" id="UP000039865">
    <property type="component" value="Unassembled WGS sequence"/>
</dbReference>
<dbReference type="Gene3D" id="3.40.50.2300">
    <property type="match status" value="1"/>
</dbReference>
<dbReference type="EMBL" id="CCKQ01003080">
    <property type="protein sequence ID" value="CDW74191.1"/>
    <property type="molecule type" value="Genomic_DNA"/>
</dbReference>
<proteinExistence type="predicted"/>
<name>A0A077ZX99_STYLE</name>
<dbReference type="InterPro" id="IPR036085">
    <property type="entry name" value="PAZ_dom_sf"/>
</dbReference>
<evidence type="ECO:0000259" key="2">
    <source>
        <dbReference type="PROSITE" id="PS50822"/>
    </source>
</evidence>
<dbReference type="InterPro" id="IPR012337">
    <property type="entry name" value="RNaseH-like_sf"/>
</dbReference>
<dbReference type="InterPro" id="IPR003100">
    <property type="entry name" value="PAZ_dom"/>
</dbReference>
<dbReference type="PROSITE" id="PS50822">
    <property type="entry name" value="PIWI"/>
    <property type="match status" value="1"/>
</dbReference>
<dbReference type="GO" id="GO:0003723">
    <property type="term" value="F:RNA binding"/>
    <property type="evidence" value="ECO:0007669"/>
    <property type="project" value="InterPro"/>
</dbReference>
<dbReference type="InParanoid" id="A0A077ZX99"/>
<dbReference type="InterPro" id="IPR036397">
    <property type="entry name" value="RNaseH_sf"/>
</dbReference>
<sequence length="818" mass="95185">MQRFEGRSRSRERGTGRGDEFGRRGNPSRGNDGRGGFNRGPTVSLIAQKGSLQLQSNHFKFGLRDATKTVNMYDIDFGQNIGTFQDRRSAIRQLRPDFERVYDLFVGYGDQIFSQTLIHETSYFDFVYKGIPSIVSVSFNKSFSLEEQLPEDKFNNDKILNYILSLCKRALIEEKYNQIGRFPRFFNASERVKINAHRLEMWPGYSVSVRSLADGIFLNIDTMTKFVNQMTIYDRIRQYQRERYTNQQIKEMLFEDGRMIVITKYNSRQYLVNDISFDITPAKHKFDWIYINPENKLKETLHTDMVEYFQIKWNQVIQRNEQNQPCLLVNRGATSIILPTSLCHEASLPKDFTKDRAKIKSLQPFKINKPQDRYDRIHSVVGKINSNPLLAQWDIQLAPKMAQVKARQLNHAQVYNQYNMISSYDDYEAKLFYHSQPVELTNERWAFVYCGDGEEFEYATKLVQHMQHATRQLGIKLEDPQWIELHDINSPETYIDAMKSDIDPTYTQFVLVLISSRNLKQSIKKYLDEVGLPSQFVLTTTVARCIDGSRISYGPFSMILKQINAKMKKDLYRLVLPNLKRAMVVGIDMVKHGNETILGFSASYNSFLTQYYSDIRVQQLPQSGQFLTNEEREKYITQERTMLIMELMSKAMKIFQESNLGMLPEKIVIYRDGIGGPTFMEQSLKHEVGQVVQLIKDISVDYRPTILYSFIDKMTDNRLFMKSNDDVWNPGPGTVLDTALVENQGDQIFDFFMIPHKATVATAKPVQFKIVPDLRKRISKLLLIIYAMVIIISQDQLKFQPPQCMLKRLLIMLATIRQ</sequence>
<reference evidence="3 4" key="1">
    <citation type="submission" date="2014-06" db="EMBL/GenBank/DDBJ databases">
        <authorList>
            <person name="Swart Estienne"/>
        </authorList>
    </citation>
    <scope>NUCLEOTIDE SEQUENCE [LARGE SCALE GENOMIC DNA]</scope>
    <source>
        <strain evidence="3 4">130c</strain>
    </source>
</reference>
<dbReference type="Gene3D" id="2.170.260.10">
    <property type="entry name" value="paz domain"/>
    <property type="match status" value="1"/>
</dbReference>
<feature type="domain" description="Piwi" evidence="2">
    <location>
        <begin position="508"/>
        <end position="729"/>
    </location>
</feature>
<dbReference type="SMART" id="SM00949">
    <property type="entry name" value="PAZ"/>
    <property type="match status" value="1"/>
</dbReference>
<dbReference type="OrthoDB" id="10252740at2759"/>
<evidence type="ECO:0000313" key="4">
    <source>
        <dbReference type="Proteomes" id="UP000039865"/>
    </source>
</evidence>
<gene>
    <name evidence="3" type="primary">Contig5402.g5780</name>
    <name evidence="3" type="ORF">STYLEM_3185</name>
</gene>
<dbReference type="SUPFAM" id="SSF53098">
    <property type="entry name" value="Ribonuclease H-like"/>
    <property type="match status" value="1"/>
</dbReference>
<dbReference type="InterPro" id="IPR003165">
    <property type="entry name" value="Piwi"/>
</dbReference>
<protein>
    <submittedName>
        <fullName evidence="3">Piwi-like protein 1</fullName>
    </submittedName>
</protein>
<organism evidence="3 4">
    <name type="scientific">Stylonychia lemnae</name>
    <name type="common">Ciliate</name>
    <dbReference type="NCBI Taxonomy" id="5949"/>
    <lineage>
        <taxon>Eukaryota</taxon>
        <taxon>Sar</taxon>
        <taxon>Alveolata</taxon>
        <taxon>Ciliophora</taxon>
        <taxon>Intramacronucleata</taxon>
        <taxon>Spirotrichea</taxon>
        <taxon>Stichotrichia</taxon>
        <taxon>Sporadotrichida</taxon>
        <taxon>Oxytrichidae</taxon>
        <taxon>Stylonychinae</taxon>
        <taxon>Stylonychia</taxon>
    </lineage>
</organism>
<evidence type="ECO:0000313" key="3">
    <source>
        <dbReference type="EMBL" id="CDW74191.1"/>
    </source>
</evidence>
<keyword evidence="4" id="KW-1185">Reference proteome</keyword>
<feature type="compositionally biased region" description="Basic and acidic residues" evidence="1">
    <location>
        <begin position="1"/>
        <end position="23"/>
    </location>
</feature>
<dbReference type="Pfam" id="PF02170">
    <property type="entry name" value="PAZ"/>
    <property type="match status" value="1"/>
</dbReference>
<dbReference type="PANTHER" id="PTHR22891">
    <property type="entry name" value="EUKARYOTIC TRANSLATION INITIATION FACTOR 2C"/>
    <property type="match status" value="1"/>
</dbReference>
<accession>A0A077ZX99</accession>
<evidence type="ECO:0000256" key="1">
    <source>
        <dbReference type="SAM" id="MobiDB-lite"/>
    </source>
</evidence>
<dbReference type="SMART" id="SM00950">
    <property type="entry name" value="Piwi"/>
    <property type="match status" value="1"/>
</dbReference>
<feature type="region of interest" description="Disordered" evidence="1">
    <location>
        <begin position="1"/>
        <end position="40"/>
    </location>
</feature>
<dbReference type="SUPFAM" id="SSF101690">
    <property type="entry name" value="PAZ domain"/>
    <property type="match status" value="1"/>
</dbReference>
<dbReference type="AlphaFoldDB" id="A0A077ZX99"/>
<dbReference type="Pfam" id="PF02171">
    <property type="entry name" value="Piwi"/>
    <property type="match status" value="1"/>
</dbReference>